<reference evidence="9 10" key="1">
    <citation type="submission" date="2017-09" db="EMBL/GenBank/DDBJ databases">
        <title>The diverse metabolic capabilities of V. boronicumulans make it an excellent choice for continued studies on novel biodegradation.</title>
        <authorList>
            <person name="Sun S."/>
        </authorList>
    </citation>
    <scope>NUCLEOTIDE SEQUENCE [LARGE SCALE GENOMIC DNA]</scope>
    <source>
        <strain evidence="9 10">J1</strain>
    </source>
</reference>
<comment type="subcellular location">
    <subcellularLocation>
        <location evidence="1 5">Cytoplasm</location>
    </subcellularLocation>
</comment>
<feature type="domain" description="RecX third three-helical" evidence="7">
    <location>
        <begin position="98"/>
        <end position="143"/>
    </location>
</feature>
<name>A0A250DSS2_9BURK</name>
<comment type="similarity">
    <text evidence="2 5">Belongs to the RecX family.</text>
</comment>
<evidence type="ECO:0000256" key="2">
    <source>
        <dbReference type="ARBA" id="ARBA00009695"/>
    </source>
</evidence>
<dbReference type="InterPro" id="IPR053925">
    <property type="entry name" value="RecX_HTH_3rd"/>
</dbReference>
<dbReference type="NCBIfam" id="NF001055">
    <property type="entry name" value="PRK00117.2-5"/>
    <property type="match status" value="1"/>
</dbReference>
<evidence type="ECO:0000256" key="4">
    <source>
        <dbReference type="ARBA" id="ARBA00022490"/>
    </source>
</evidence>
<feature type="domain" description="RecX second three-helical" evidence="6">
    <location>
        <begin position="58"/>
        <end position="92"/>
    </location>
</feature>
<evidence type="ECO:0000313" key="9">
    <source>
        <dbReference type="EMBL" id="ATA57427.1"/>
    </source>
</evidence>
<dbReference type="Pfam" id="PF02631">
    <property type="entry name" value="RecX_HTH2"/>
    <property type="match status" value="1"/>
</dbReference>
<sequence length="157" mass="17269">MAFSAPSLKGRALRLLSQREHSRAELERKLAKHEEEPGTLAKALDELAAKDFISEPRVVASVLHQRAARSGALRVKQELQAKGIAPEAIAQAVAGLQETEVERATALWRRRFDAPPADAKERAKQMRFLMARGFSGAVVSKVLRSDFDDPSDDPNGE</sequence>
<dbReference type="Pfam" id="PF21982">
    <property type="entry name" value="RecX_HTH1"/>
    <property type="match status" value="1"/>
</dbReference>
<dbReference type="Gene3D" id="1.10.10.10">
    <property type="entry name" value="Winged helix-like DNA-binding domain superfamily/Winged helix DNA-binding domain"/>
    <property type="match status" value="3"/>
</dbReference>
<comment type="function">
    <text evidence="5">Modulates RecA activity.</text>
</comment>
<dbReference type="InterPro" id="IPR036388">
    <property type="entry name" value="WH-like_DNA-bd_sf"/>
</dbReference>
<dbReference type="GO" id="GO:0005737">
    <property type="term" value="C:cytoplasm"/>
    <property type="evidence" value="ECO:0007669"/>
    <property type="project" value="UniProtKB-SubCell"/>
</dbReference>
<evidence type="ECO:0000256" key="3">
    <source>
        <dbReference type="ARBA" id="ARBA00018111"/>
    </source>
</evidence>
<dbReference type="RefSeq" id="WP_095747317.1">
    <property type="nucleotide sequence ID" value="NZ_BKDH01000004.1"/>
</dbReference>
<organism evidence="9 10">
    <name type="scientific">Variovorax boronicumulans</name>
    <dbReference type="NCBI Taxonomy" id="436515"/>
    <lineage>
        <taxon>Bacteria</taxon>
        <taxon>Pseudomonadati</taxon>
        <taxon>Pseudomonadota</taxon>
        <taxon>Betaproteobacteria</taxon>
        <taxon>Burkholderiales</taxon>
        <taxon>Comamonadaceae</taxon>
        <taxon>Variovorax</taxon>
    </lineage>
</organism>
<dbReference type="PANTHER" id="PTHR33602">
    <property type="entry name" value="REGULATORY PROTEIN RECX FAMILY PROTEIN"/>
    <property type="match status" value="1"/>
</dbReference>
<dbReference type="InterPro" id="IPR003783">
    <property type="entry name" value="Regulatory_RecX"/>
</dbReference>
<dbReference type="Pfam" id="PF21981">
    <property type="entry name" value="RecX_HTH3"/>
    <property type="match status" value="1"/>
</dbReference>
<evidence type="ECO:0000259" key="7">
    <source>
        <dbReference type="Pfam" id="PF21981"/>
    </source>
</evidence>
<evidence type="ECO:0000256" key="5">
    <source>
        <dbReference type="HAMAP-Rule" id="MF_01114"/>
    </source>
</evidence>
<dbReference type="GO" id="GO:0006282">
    <property type="term" value="P:regulation of DNA repair"/>
    <property type="evidence" value="ECO:0007669"/>
    <property type="project" value="UniProtKB-UniRule"/>
</dbReference>
<dbReference type="AlphaFoldDB" id="A0A250DSS2"/>
<dbReference type="Proteomes" id="UP000217154">
    <property type="component" value="Chromosome"/>
</dbReference>
<evidence type="ECO:0000256" key="1">
    <source>
        <dbReference type="ARBA" id="ARBA00004496"/>
    </source>
</evidence>
<evidence type="ECO:0000313" key="10">
    <source>
        <dbReference type="Proteomes" id="UP000217154"/>
    </source>
</evidence>
<protein>
    <recommendedName>
        <fullName evidence="3 5">Regulatory protein RecX</fullName>
    </recommendedName>
</protein>
<keyword evidence="4 5" id="KW-0963">Cytoplasm</keyword>
<gene>
    <name evidence="5" type="primary">recX</name>
    <name evidence="9" type="ORF">CKY39_32510</name>
</gene>
<dbReference type="InterPro" id="IPR053926">
    <property type="entry name" value="RecX_HTH_1st"/>
</dbReference>
<feature type="domain" description="RecX first three-helical" evidence="8">
    <location>
        <begin position="10"/>
        <end position="47"/>
    </location>
</feature>
<dbReference type="KEGG" id="vbo:CKY39_32510"/>
<dbReference type="EMBL" id="CP023284">
    <property type="protein sequence ID" value="ATA57427.1"/>
    <property type="molecule type" value="Genomic_DNA"/>
</dbReference>
<dbReference type="GeneID" id="82271575"/>
<accession>A0A250DSS2</accession>
<dbReference type="HAMAP" id="MF_01114">
    <property type="entry name" value="RecX"/>
    <property type="match status" value="1"/>
</dbReference>
<dbReference type="PANTHER" id="PTHR33602:SF1">
    <property type="entry name" value="REGULATORY PROTEIN RECX FAMILY PROTEIN"/>
    <property type="match status" value="1"/>
</dbReference>
<proteinExistence type="inferred from homology"/>
<dbReference type="InterPro" id="IPR053924">
    <property type="entry name" value="RecX_HTH_2nd"/>
</dbReference>
<evidence type="ECO:0000259" key="8">
    <source>
        <dbReference type="Pfam" id="PF21982"/>
    </source>
</evidence>
<evidence type="ECO:0000259" key="6">
    <source>
        <dbReference type="Pfam" id="PF02631"/>
    </source>
</evidence>